<sequence length="271" mass="29840">MSSPSTFEDYIQTDACDLYVRRSGSGPTVLFFNGSGASIASTQFLLDQLAESLDLIVLDQRGLGKSTIPPTPWTMADYARDAKHVLEYFDIDQCGVMGMSFGGMVALEFAVTFPEVISRLCLWCTSAGGSAGSSYPLHTLGDKDPDERRRISRMLTDERFTDEWLEEHPIEKSLMTFIEHADLEPVSPERQVGLDAQLSARSGHDVADRLGFVTAPTFIGCGRFDGLAPLENSQALHKRIENSTLKVYEGGHMFVVQDKEALPDATSFLTL</sequence>
<name>A0A6J7D5N3_9ZZZZ</name>
<organism evidence="3">
    <name type="scientific">freshwater metagenome</name>
    <dbReference type="NCBI Taxonomy" id="449393"/>
    <lineage>
        <taxon>unclassified sequences</taxon>
        <taxon>metagenomes</taxon>
        <taxon>ecological metagenomes</taxon>
    </lineage>
</organism>
<dbReference type="AlphaFoldDB" id="A0A6J7D5N3"/>
<dbReference type="PRINTS" id="PR00111">
    <property type="entry name" value="ABHYDROLASE"/>
</dbReference>
<reference evidence="3" key="1">
    <citation type="submission" date="2020-05" db="EMBL/GenBank/DDBJ databases">
        <authorList>
            <person name="Chiriac C."/>
            <person name="Salcher M."/>
            <person name="Ghai R."/>
            <person name="Kavagutti S V."/>
        </authorList>
    </citation>
    <scope>NUCLEOTIDE SEQUENCE</scope>
</reference>
<evidence type="ECO:0000259" key="1">
    <source>
        <dbReference type="Pfam" id="PF00561"/>
    </source>
</evidence>
<dbReference type="PANTHER" id="PTHR43433:SF5">
    <property type="entry name" value="AB HYDROLASE-1 DOMAIN-CONTAINING PROTEIN"/>
    <property type="match status" value="1"/>
</dbReference>
<evidence type="ECO:0000313" key="2">
    <source>
        <dbReference type="EMBL" id="CAB4821636.1"/>
    </source>
</evidence>
<feature type="domain" description="AB hydrolase-1" evidence="1">
    <location>
        <begin position="27"/>
        <end position="255"/>
    </location>
</feature>
<protein>
    <submittedName>
        <fullName evidence="3">Unannotated protein</fullName>
    </submittedName>
</protein>
<dbReference type="PANTHER" id="PTHR43433">
    <property type="entry name" value="HYDROLASE, ALPHA/BETA FOLD FAMILY PROTEIN"/>
    <property type="match status" value="1"/>
</dbReference>
<dbReference type="SUPFAM" id="SSF53474">
    <property type="entry name" value="alpha/beta-Hydrolases"/>
    <property type="match status" value="1"/>
</dbReference>
<evidence type="ECO:0000313" key="4">
    <source>
        <dbReference type="EMBL" id="CAB5029866.1"/>
    </source>
</evidence>
<dbReference type="EMBL" id="CAFBPM010000019">
    <property type="protein sequence ID" value="CAB5029866.1"/>
    <property type="molecule type" value="Genomic_DNA"/>
</dbReference>
<accession>A0A6J7D5N3</accession>
<dbReference type="EMBL" id="CAFBLT010000001">
    <property type="protein sequence ID" value="CAB4862383.1"/>
    <property type="molecule type" value="Genomic_DNA"/>
</dbReference>
<dbReference type="InterPro" id="IPR050471">
    <property type="entry name" value="AB_hydrolase"/>
</dbReference>
<dbReference type="Pfam" id="PF00561">
    <property type="entry name" value="Abhydrolase_1"/>
    <property type="match status" value="1"/>
</dbReference>
<evidence type="ECO:0000313" key="3">
    <source>
        <dbReference type="EMBL" id="CAB4862383.1"/>
    </source>
</evidence>
<dbReference type="InterPro" id="IPR000073">
    <property type="entry name" value="AB_hydrolase_1"/>
</dbReference>
<dbReference type="Gene3D" id="3.40.50.1820">
    <property type="entry name" value="alpha/beta hydrolase"/>
    <property type="match status" value="1"/>
</dbReference>
<gene>
    <name evidence="2" type="ORF">UFOPK3164_00456</name>
    <name evidence="3" type="ORF">UFOPK3427_00269</name>
    <name evidence="4" type="ORF">UFOPK4112_01526</name>
</gene>
<proteinExistence type="predicted"/>
<dbReference type="EMBL" id="CAFABE010000013">
    <property type="protein sequence ID" value="CAB4821636.1"/>
    <property type="molecule type" value="Genomic_DNA"/>
</dbReference>
<dbReference type="InterPro" id="IPR029058">
    <property type="entry name" value="AB_hydrolase_fold"/>
</dbReference>